<keyword evidence="3 14" id="KW-1003">Cell membrane</keyword>
<dbReference type="PRINTS" id="PR00344">
    <property type="entry name" value="BCTRLSENSOR"/>
</dbReference>
<comment type="catalytic activity">
    <reaction evidence="1 14">
        <text>ATP + protein L-histidine = ADP + protein N-phospho-L-histidine.</text>
        <dbReference type="EC" id="2.7.13.3"/>
    </reaction>
</comment>
<feature type="transmembrane region" description="Helical" evidence="14">
    <location>
        <begin position="12"/>
        <end position="33"/>
    </location>
</feature>
<dbReference type="GO" id="GO:0004673">
    <property type="term" value="F:protein histidine kinase activity"/>
    <property type="evidence" value="ECO:0007669"/>
    <property type="project" value="UniProtKB-EC"/>
</dbReference>
<dbReference type="InterPro" id="IPR003594">
    <property type="entry name" value="HATPase_dom"/>
</dbReference>
<dbReference type="InterPro" id="IPR003661">
    <property type="entry name" value="HisK_dim/P_dom"/>
</dbReference>
<evidence type="ECO:0000256" key="13">
    <source>
        <dbReference type="ARBA" id="ARBA00023136"/>
    </source>
</evidence>
<organism evidence="17 18">
    <name type="scientific">Undibacterium danionis</name>
    <dbReference type="NCBI Taxonomy" id="1812100"/>
    <lineage>
        <taxon>Bacteria</taxon>
        <taxon>Pseudomonadati</taxon>
        <taxon>Pseudomonadota</taxon>
        <taxon>Betaproteobacteria</taxon>
        <taxon>Burkholderiales</taxon>
        <taxon>Oxalobacteraceae</taxon>
        <taxon>Undibacterium</taxon>
    </lineage>
</organism>
<dbReference type="CDD" id="cd00075">
    <property type="entry name" value="HATPase"/>
    <property type="match status" value="1"/>
</dbReference>
<dbReference type="SMART" id="SM00387">
    <property type="entry name" value="HATPase_c"/>
    <property type="match status" value="1"/>
</dbReference>
<dbReference type="EC" id="2.7.13.3" evidence="14"/>
<evidence type="ECO:0000256" key="8">
    <source>
        <dbReference type="ARBA" id="ARBA00022741"/>
    </source>
</evidence>
<keyword evidence="9 14" id="KW-0418">Kinase</keyword>
<dbReference type="Proteomes" id="UP001589844">
    <property type="component" value="Unassembled WGS sequence"/>
</dbReference>
<accession>A0ABV6IKF3</accession>
<keyword evidence="13 14" id="KW-0472">Membrane</keyword>
<dbReference type="SMART" id="SM00304">
    <property type="entry name" value="HAMP"/>
    <property type="match status" value="1"/>
</dbReference>
<feature type="transmembrane region" description="Helical" evidence="14">
    <location>
        <begin position="171"/>
        <end position="190"/>
    </location>
</feature>
<evidence type="ECO:0000256" key="11">
    <source>
        <dbReference type="ARBA" id="ARBA00022989"/>
    </source>
</evidence>
<keyword evidence="12 14" id="KW-0902">Two-component regulatory system</keyword>
<dbReference type="InterPro" id="IPR036890">
    <property type="entry name" value="HATPase_C_sf"/>
</dbReference>
<comment type="caution">
    <text evidence="17">The sequence shown here is derived from an EMBL/GenBank/DDBJ whole genome shotgun (WGS) entry which is preliminary data.</text>
</comment>
<dbReference type="SUPFAM" id="SSF55874">
    <property type="entry name" value="ATPase domain of HSP90 chaperone/DNA topoisomerase II/histidine kinase"/>
    <property type="match status" value="1"/>
</dbReference>
<evidence type="ECO:0000256" key="4">
    <source>
        <dbReference type="ARBA" id="ARBA00022519"/>
    </source>
</evidence>
<dbReference type="InterPro" id="IPR003660">
    <property type="entry name" value="HAMP_dom"/>
</dbReference>
<dbReference type="Gene3D" id="6.10.340.10">
    <property type="match status" value="1"/>
</dbReference>
<proteinExistence type="predicted"/>
<evidence type="ECO:0000256" key="14">
    <source>
        <dbReference type="RuleBase" id="RU364088"/>
    </source>
</evidence>
<dbReference type="NCBIfam" id="TIGR01386">
    <property type="entry name" value="cztS_silS_copS"/>
    <property type="match status" value="1"/>
</dbReference>
<dbReference type="InterPro" id="IPR004358">
    <property type="entry name" value="Sig_transdc_His_kin-like_C"/>
</dbReference>
<dbReference type="Pfam" id="PF00512">
    <property type="entry name" value="HisKA"/>
    <property type="match status" value="1"/>
</dbReference>
<keyword evidence="4 14" id="KW-0997">Cell inner membrane</keyword>
<dbReference type="PANTHER" id="PTHR45436">
    <property type="entry name" value="SENSOR HISTIDINE KINASE YKOH"/>
    <property type="match status" value="1"/>
</dbReference>
<dbReference type="Pfam" id="PF00672">
    <property type="entry name" value="HAMP"/>
    <property type="match status" value="1"/>
</dbReference>
<evidence type="ECO:0000256" key="2">
    <source>
        <dbReference type="ARBA" id="ARBA00004429"/>
    </source>
</evidence>
<dbReference type="EMBL" id="JBHLXJ010000018">
    <property type="protein sequence ID" value="MFC0351491.1"/>
    <property type="molecule type" value="Genomic_DNA"/>
</dbReference>
<name>A0ABV6IKF3_9BURK</name>
<dbReference type="Pfam" id="PF02518">
    <property type="entry name" value="HATPase_c"/>
    <property type="match status" value="1"/>
</dbReference>
<dbReference type="PROSITE" id="PS50109">
    <property type="entry name" value="HIS_KIN"/>
    <property type="match status" value="1"/>
</dbReference>
<evidence type="ECO:0000313" key="17">
    <source>
        <dbReference type="EMBL" id="MFC0351491.1"/>
    </source>
</evidence>
<dbReference type="InterPro" id="IPR048590">
    <property type="entry name" value="CusS-like_sensor"/>
</dbReference>
<dbReference type="CDD" id="cd00082">
    <property type="entry name" value="HisKA"/>
    <property type="match status" value="1"/>
</dbReference>
<dbReference type="Pfam" id="PF21085">
    <property type="entry name" value="CusS"/>
    <property type="match status" value="1"/>
</dbReference>
<dbReference type="Gene3D" id="1.10.287.130">
    <property type="match status" value="1"/>
</dbReference>
<feature type="domain" description="HAMP" evidence="16">
    <location>
        <begin position="191"/>
        <end position="244"/>
    </location>
</feature>
<evidence type="ECO:0000256" key="6">
    <source>
        <dbReference type="ARBA" id="ARBA00022679"/>
    </source>
</evidence>
<keyword evidence="10 14" id="KW-0067">ATP-binding</keyword>
<dbReference type="CDD" id="cd06225">
    <property type="entry name" value="HAMP"/>
    <property type="match status" value="1"/>
</dbReference>
<reference evidence="17 18" key="1">
    <citation type="submission" date="2024-09" db="EMBL/GenBank/DDBJ databases">
        <authorList>
            <person name="Sun Q."/>
            <person name="Mori K."/>
        </authorList>
    </citation>
    <scope>NUCLEOTIDE SEQUENCE [LARGE SCALE GENOMIC DNA]</scope>
    <source>
        <strain evidence="17 18">CCM 8677</strain>
    </source>
</reference>
<comment type="subcellular location">
    <subcellularLocation>
        <location evidence="2">Cell inner membrane</location>
        <topology evidence="2">Multi-pass membrane protein</topology>
    </subcellularLocation>
</comment>
<evidence type="ECO:0000256" key="5">
    <source>
        <dbReference type="ARBA" id="ARBA00022553"/>
    </source>
</evidence>
<dbReference type="RefSeq" id="WP_390214106.1">
    <property type="nucleotide sequence ID" value="NZ_JBHLXJ010000018.1"/>
</dbReference>
<dbReference type="PROSITE" id="PS50885">
    <property type="entry name" value="HAMP"/>
    <property type="match status" value="1"/>
</dbReference>
<evidence type="ECO:0000256" key="7">
    <source>
        <dbReference type="ARBA" id="ARBA00022692"/>
    </source>
</evidence>
<keyword evidence="6 14" id="KW-0808">Transferase</keyword>
<dbReference type="SMART" id="SM00388">
    <property type="entry name" value="HisKA"/>
    <property type="match status" value="1"/>
</dbReference>
<dbReference type="PANTHER" id="PTHR45436:SF15">
    <property type="entry name" value="SENSOR HISTIDINE KINASE CUSS"/>
    <property type="match status" value="1"/>
</dbReference>
<comment type="function">
    <text evidence="14">Member of a two-component regulatory system.</text>
</comment>
<dbReference type="SUPFAM" id="SSF47384">
    <property type="entry name" value="Homodimeric domain of signal transducing histidine kinase"/>
    <property type="match status" value="1"/>
</dbReference>
<dbReference type="InterPro" id="IPR050428">
    <property type="entry name" value="TCS_sensor_his_kinase"/>
</dbReference>
<keyword evidence="7 14" id="KW-0812">Transmembrane</keyword>
<dbReference type="InterPro" id="IPR005467">
    <property type="entry name" value="His_kinase_dom"/>
</dbReference>
<evidence type="ECO:0000256" key="9">
    <source>
        <dbReference type="ARBA" id="ARBA00022777"/>
    </source>
</evidence>
<evidence type="ECO:0000256" key="12">
    <source>
        <dbReference type="ARBA" id="ARBA00023012"/>
    </source>
</evidence>
<evidence type="ECO:0000256" key="1">
    <source>
        <dbReference type="ARBA" id="ARBA00000085"/>
    </source>
</evidence>
<keyword evidence="8 14" id="KW-0547">Nucleotide-binding</keyword>
<protein>
    <recommendedName>
        <fullName evidence="14">Sensor protein</fullName>
        <ecNumber evidence="14">2.7.13.3</ecNumber>
    </recommendedName>
</protein>
<dbReference type="Gene3D" id="3.30.565.10">
    <property type="entry name" value="Histidine kinase-like ATPase, C-terminal domain"/>
    <property type="match status" value="1"/>
</dbReference>
<evidence type="ECO:0000256" key="10">
    <source>
        <dbReference type="ARBA" id="ARBA00022840"/>
    </source>
</evidence>
<keyword evidence="5" id="KW-0597">Phosphoprotein</keyword>
<keyword evidence="11 14" id="KW-1133">Transmembrane helix</keyword>
<feature type="domain" description="Histidine kinase" evidence="15">
    <location>
        <begin position="252"/>
        <end position="482"/>
    </location>
</feature>
<gene>
    <name evidence="17" type="ORF">ACFFJH_16845</name>
</gene>
<evidence type="ECO:0000259" key="16">
    <source>
        <dbReference type="PROSITE" id="PS50885"/>
    </source>
</evidence>
<sequence length="484" mass="54186">MRALLQKLSLTARLSLLFTTLSCAVLLVLGWFIGASIEKHFEEQDHHALSGKLELAQHIIERVTTQQDVNNLSDQLGDALVGHHDLAILVQDAKGKVLLNSSQIQFPDSYLHPRTNKASHELFSWDQGGQTYRGLVGHYATKNPQLPTITVGIATDIAHHKEFMHNFMRSLWLFVIAAAILTGALSWVAASRGLSPLRTMRERASGVTANKLNQRLSLEAVPPELADLAHSLNQMLARLEEAFQRLSDFSSDLAHELRTPISNLMTQTQVSLSQARDAHSYREILESNAEEYSRLARMIADMLFLAKAENGLSIVNREQVDLIREVQDLFEFYEALAEEKQIHLRLHYQTDQTNQHSNTEQDRLAFSLSGDRLMLRRALSNILSNALRHTAKAQDITVNLEAQADLVIIRICNPGPTIPEPHLHRLFERFYRADHARQHADGEGSGLGLAIVQAIVLGHQGKISVSSQDDLTCFTLQLPRATTI</sequence>
<keyword evidence="18" id="KW-1185">Reference proteome</keyword>
<dbReference type="InterPro" id="IPR036097">
    <property type="entry name" value="HisK_dim/P_sf"/>
</dbReference>
<evidence type="ECO:0000259" key="15">
    <source>
        <dbReference type="PROSITE" id="PS50109"/>
    </source>
</evidence>
<dbReference type="InterPro" id="IPR006290">
    <property type="entry name" value="CztS_silS_copS"/>
</dbReference>
<evidence type="ECO:0000313" key="18">
    <source>
        <dbReference type="Proteomes" id="UP001589844"/>
    </source>
</evidence>
<evidence type="ECO:0000256" key="3">
    <source>
        <dbReference type="ARBA" id="ARBA00022475"/>
    </source>
</evidence>